<reference evidence="11" key="1">
    <citation type="journal article" date="2021" name="Nat. Commun.">
        <title>Genetic determinants of endophytism in the Arabidopsis root mycobiome.</title>
        <authorList>
            <person name="Mesny F."/>
            <person name="Miyauchi S."/>
            <person name="Thiergart T."/>
            <person name="Pickel B."/>
            <person name="Atanasova L."/>
            <person name="Karlsson M."/>
            <person name="Huettel B."/>
            <person name="Barry K.W."/>
            <person name="Haridas S."/>
            <person name="Chen C."/>
            <person name="Bauer D."/>
            <person name="Andreopoulos W."/>
            <person name="Pangilinan J."/>
            <person name="LaButti K."/>
            <person name="Riley R."/>
            <person name="Lipzen A."/>
            <person name="Clum A."/>
            <person name="Drula E."/>
            <person name="Henrissat B."/>
            <person name="Kohler A."/>
            <person name="Grigoriev I.V."/>
            <person name="Martin F.M."/>
            <person name="Hacquard S."/>
        </authorList>
    </citation>
    <scope>NUCLEOTIDE SEQUENCE</scope>
    <source>
        <strain evidence="11">MPI-CAGE-CH-0235</strain>
    </source>
</reference>
<evidence type="ECO:0000256" key="4">
    <source>
        <dbReference type="ARBA" id="ARBA00022692"/>
    </source>
</evidence>
<evidence type="ECO:0000256" key="7">
    <source>
        <dbReference type="ARBA" id="ARBA00023136"/>
    </source>
</evidence>
<feature type="domain" description="Fringe-like glycosyltransferase" evidence="10">
    <location>
        <begin position="299"/>
        <end position="419"/>
    </location>
</feature>
<evidence type="ECO:0000256" key="2">
    <source>
        <dbReference type="ARBA" id="ARBA00022676"/>
    </source>
</evidence>
<comment type="subcellular location">
    <subcellularLocation>
        <location evidence="8">Endomembrane system</location>
        <topology evidence="8">Single-pass membrane protein</topology>
    </subcellularLocation>
    <subcellularLocation>
        <location evidence="1">Membrane</location>
        <topology evidence="1">Single-pass type II membrane protein</topology>
    </subcellularLocation>
</comment>
<accession>A0A8K0WNQ2</accession>
<dbReference type="AlphaFoldDB" id="A0A8K0WNQ2"/>
<dbReference type="InterPro" id="IPR003378">
    <property type="entry name" value="Fringe-like_glycosylTrfase"/>
</dbReference>
<dbReference type="GO" id="GO:0016020">
    <property type="term" value="C:membrane"/>
    <property type="evidence" value="ECO:0007669"/>
    <property type="project" value="UniProtKB-SubCell"/>
</dbReference>
<dbReference type="PANTHER" id="PTHR10811">
    <property type="entry name" value="FRINGE-RELATED"/>
    <property type="match status" value="1"/>
</dbReference>
<keyword evidence="3" id="KW-0808">Transferase</keyword>
<name>A0A8K0WNQ2_9HYPO</name>
<keyword evidence="5" id="KW-0735">Signal-anchor</keyword>
<keyword evidence="12" id="KW-1185">Reference proteome</keyword>
<evidence type="ECO:0000256" key="6">
    <source>
        <dbReference type="ARBA" id="ARBA00022989"/>
    </source>
</evidence>
<dbReference type="GO" id="GO:0012505">
    <property type="term" value="C:endomembrane system"/>
    <property type="evidence" value="ECO:0007669"/>
    <property type="project" value="UniProtKB-SubCell"/>
</dbReference>
<dbReference type="GO" id="GO:0016757">
    <property type="term" value="F:glycosyltransferase activity"/>
    <property type="evidence" value="ECO:0007669"/>
    <property type="project" value="UniProtKB-KW"/>
</dbReference>
<sequence length="583" mass="65698">MKEQPFSMGIRNNLMSLAWRAPSIPTPVARVLRLMAVLLVFLFMLRWNLVPDRVNPSTAYAADYVVKTSDMRDSTAHQLFWSNQHGHGHGSEHEHEHEHELNTTHGASPATNHALDCKIDAQKLSDIKARYEMGDQIEYLKRYVQFTRTPIARHSYTRLDQKLLPGSAAQDGFRVLDLSTMESHDEKCEDPLQVSVPESKFPADADLSDFLFAISTTFDRLRDPTTIREWAYWLTDGHGRSNGGKLLLRLRDAAESELTDTARRLDELGIDAEVSGWGSAHNQEMAVSYVGQVPFMFSHASSSERKWFVLCDDDTFFTAASALAARFKEFDHTKPLYIGTLSEDMVAVRTHGSQAFGGGGVFLSRPLVKTIFSVYESCVTPEKVQESNSGWGAQGDILLRKCIYENTDIRLTHLPQLWQLDLAGDATGFYESGIKPFSVHHFKSGELWHTAYPLSTTKIAHTCGEDCPYMRFLTADGFVISNGFSVAQYPEGVNFDLDQVEATFHSLADPQGWNFDYTFGPQRLCLHRTGKKLAWELRESEILEDGSVSQVYIRKKDDARWTNRDGQPLKALDGVIELVWIAG</sequence>
<proteinExistence type="predicted"/>
<evidence type="ECO:0000256" key="5">
    <source>
        <dbReference type="ARBA" id="ARBA00022968"/>
    </source>
</evidence>
<evidence type="ECO:0000313" key="11">
    <source>
        <dbReference type="EMBL" id="KAH7310759.1"/>
    </source>
</evidence>
<evidence type="ECO:0000313" key="12">
    <source>
        <dbReference type="Proteomes" id="UP000813444"/>
    </source>
</evidence>
<keyword evidence="4" id="KW-0812">Transmembrane</keyword>
<feature type="region of interest" description="Disordered" evidence="9">
    <location>
        <begin position="82"/>
        <end position="106"/>
    </location>
</feature>
<dbReference type="Gene3D" id="3.90.550.50">
    <property type="match status" value="1"/>
</dbReference>
<keyword evidence="7" id="KW-0472">Membrane</keyword>
<dbReference type="Pfam" id="PF02434">
    <property type="entry name" value="Fringe"/>
    <property type="match status" value="1"/>
</dbReference>
<evidence type="ECO:0000256" key="9">
    <source>
        <dbReference type="SAM" id="MobiDB-lite"/>
    </source>
</evidence>
<keyword evidence="6" id="KW-1133">Transmembrane helix</keyword>
<gene>
    <name evidence="11" type="ORF">B0I35DRAFT_439649</name>
</gene>
<protein>
    <recommendedName>
        <fullName evidence="10">Fringe-like glycosyltransferase domain-containing protein</fullName>
    </recommendedName>
</protein>
<comment type="caution">
    <text evidence="11">The sequence shown here is derived from an EMBL/GenBank/DDBJ whole genome shotgun (WGS) entry which is preliminary data.</text>
</comment>
<dbReference type="Proteomes" id="UP000813444">
    <property type="component" value="Unassembled WGS sequence"/>
</dbReference>
<organism evidence="11 12">
    <name type="scientific">Stachybotrys elegans</name>
    <dbReference type="NCBI Taxonomy" id="80388"/>
    <lineage>
        <taxon>Eukaryota</taxon>
        <taxon>Fungi</taxon>
        <taxon>Dikarya</taxon>
        <taxon>Ascomycota</taxon>
        <taxon>Pezizomycotina</taxon>
        <taxon>Sordariomycetes</taxon>
        <taxon>Hypocreomycetidae</taxon>
        <taxon>Hypocreales</taxon>
        <taxon>Stachybotryaceae</taxon>
        <taxon>Stachybotrys</taxon>
    </lineage>
</organism>
<feature type="compositionally biased region" description="Basic and acidic residues" evidence="9">
    <location>
        <begin position="89"/>
        <end position="102"/>
    </location>
</feature>
<evidence type="ECO:0000256" key="8">
    <source>
        <dbReference type="ARBA" id="ARBA00037847"/>
    </source>
</evidence>
<evidence type="ECO:0000259" key="10">
    <source>
        <dbReference type="Pfam" id="PF02434"/>
    </source>
</evidence>
<evidence type="ECO:0000256" key="3">
    <source>
        <dbReference type="ARBA" id="ARBA00022679"/>
    </source>
</evidence>
<dbReference type="OrthoDB" id="414175at2759"/>
<evidence type="ECO:0000256" key="1">
    <source>
        <dbReference type="ARBA" id="ARBA00004606"/>
    </source>
</evidence>
<keyword evidence="2" id="KW-0328">Glycosyltransferase</keyword>
<dbReference type="EMBL" id="JAGPNK010000012">
    <property type="protein sequence ID" value="KAH7310759.1"/>
    <property type="molecule type" value="Genomic_DNA"/>
</dbReference>